<feature type="transmembrane region" description="Helical" evidence="6">
    <location>
        <begin position="168"/>
        <end position="187"/>
    </location>
</feature>
<feature type="domain" description="Major facilitator superfamily (MFS) profile" evidence="7">
    <location>
        <begin position="14"/>
        <end position="404"/>
    </location>
</feature>
<dbReference type="Pfam" id="PF07690">
    <property type="entry name" value="MFS_1"/>
    <property type="match status" value="1"/>
</dbReference>
<feature type="transmembrane region" description="Helical" evidence="6">
    <location>
        <begin position="319"/>
        <end position="341"/>
    </location>
</feature>
<organism evidence="8 9">
    <name type="scientific">Cupriavidus pampae</name>
    <dbReference type="NCBI Taxonomy" id="659251"/>
    <lineage>
        <taxon>Bacteria</taxon>
        <taxon>Pseudomonadati</taxon>
        <taxon>Pseudomonadota</taxon>
        <taxon>Betaproteobacteria</taxon>
        <taxon>Burkholderiales</taxon>
        <taxon>Burkholderiaceae</taxon>
        <taxon>Cupriavidus</taxon>
    </lineage>
</organism>
<protein>
    <submittedName>
        <fullName evidence="8">Metabolite transport protein YjhB</fullName>
    </submittedName>
</protein>
<dbReference type="PANTHER" id="PTHR23508:SF10">
    <property type="entry name" value="CARBOXYLIC ACID TRANSPORTER PROTEIN HOMOLOG"/>
    <property type="match status" value="1"/>
</dbReference>
<sequence>MKWYRELRKDERRTFIAAFGGWALDGVDFMMFTFVLGTLMSIWHIDRTQAGMLGTVTLLVSAVGGWMAGILADRYGRVRVMQWTILWFSVCTLMLGFAQNFEQAFVLRALQGLGFGGEWAVGSVLMGEIVRGEHRGKAVGTVQSAWAVGWGISAIAYTVLYSFVPEELAWRILFWIGILPALLVFYIRKNVPEPQVSANARAAAAARGERIPFTRIFSPQLLRITLLTSLLCTGVQGGYYAITIWLPTFLRTKYHLSVLDTGGYLMVVIVGSFTGYIVGAYLTDWWGRRANLYVFTVLSGISVWFYSQYDISNSQMLLLGFPLGFAASGIYSGLGSFLTELFPASVRANGQGFAYSFGRAVGALFPTLVGHLSERIGLAGAIGAFAGGAYVLVLIAATLLPETRGKDIGGTDSGSADSPTDSQTKREAVPASAE</sequence>
<keyword evidence="3 6" id="KW-1133">Transmembrane helix</keyword>
<evidence type="ECO:0000256" key="3">
    <source>
        <dbReference type="ARBA" id="ARBA00022989"/>
    </source>
</evidence>
<feature type="transmembrane region" description="Helical" evidence="6">
    <location>
        <begin position="262"/>
        <end position="283"/>
    </location>
</feature>
<dbReference type="Gene3D" id="1.20.1250.20">
    <property type="entry name" value="MFS general substrate transporter like domains"/>
    <property type="match status" value="1"/>
</dbReference>
<dbReference type="PROSITE" id="PS00217">
    <property type="entry name" value="SUGAR_TRANSPORT_2"/>
    <property type="match status" value="1"/>
</dbReference>
<feature type="transmembrane region" description="Helical" evidence="6">
    <location>
        <begin position="378"/>
        <end position="400"/>
    </location>
</feature>
<feature type="transmembrane region" description="Helical" evidence="6">
    <location>
        <begin position="21"/>
        <end position="45"/>
    </location>
</feature>
<evidence type="ECO:0000259" key="7">
    <source>
        <dbReference type="PROSITE" id="PS50850"/>
    </source>
</evidence>
<feature type="transmembrane region" description="Helical" evidence="6">
    <location>
        <begin position="353"/>
        <end position="372"/>
    </location>
</feature>
<feature type="transmembrane region" description="Helical" evidence="6">
    <location>
        <begin position="51"/>
        <end position="71"/>
    </location>
</feature>
<dbReference type="EMBL" id="CAJZAG010000001">
    <property type="protein sequence ID" value="CAG9164478.1"/>
    <property type="molecule type" value="Genomic_DNA"/>
</dbReference>
<dbReference type="PANTHER" id="PTHR23508">
    <property type="entry name" value="CARBOXYLIC ACID TRANSPORTER PROTEIN HOMOLOG"/>
    <property type="match status" value="1"/>
</dbReference>
<evidence type="ECO:0000256" key="4">
    <source>
        <dbReference type="ARBA" id="ARBA00023136"/>
    </source>
</evidence>
<evidence type="ECO:0000256" key="2">
    <source>
        <dbReference type="ARBA" id="ARBA00022692"/>
    </source>
</evidence>
<evidence type="ECO:0000313" key="8">
    <source>
        <dbReference type="EMBL" id="CAG9164478.1"/>
    </source>
</evidence>
<feature type="transmembrane region" description="Helical" evidence="6">
    <location>
        <begin position="221"/>
        <end position="242"/>
    </location>
</feature>
<dbReference type="InterPro" id="IPR005829">
    <property type="entry name" value="Sugar_transporter_CS"/>
</dbReference>
<feature type="compositionally biased region" description="Polar residues" evidence="5">
    <location>
        <begin position="413"/>
        <end position="422"/>
    </location>
</feature>
<feature type="transmembrane region" description="Helical" evidence="6">
    <location>
        <begin position="83"/>
        <end position="99"/>
    </location>
</feature>
<accession>A0ABM8WB23</accession>
<dbReference type="PROSITE" id="PS50850">
    <property type="entry name" value="MFS"/>
    <property type="match status" value="1"/>
</dbReference>
<evidence type="ECO:0000256" key="1">
    <source>
        <dbReference type="ARBA" id="ARBA00004141"/>
    </source>
</evidence>
<comment type="subcellular location">
    <subcellularLocation>
        <location evidence="1">Membrane</location>
        <topology evidence="1">Multi-pass membrane protein</topology>
    </subcellularLocation>
</comment>
<gene>
    <name evidence="8" type="primary">yjhB_1</name>
    <name evidence="8" type="ORF">LMG32289_00821</name>
</gene>
<evidence type="ECO:0000313" key="9">
    <source>
        <dbReference type="Proteomes" id="UP000706525"/>
    </source>
</evidence>
<dbReference type="Proteomes" id="UP000706525">
    <property type="component" value="Unassembled WGS sequence"/>
</dbReference>
<evidence type="ECO:0000256" key="5">
    <source>
        <dbReference type="SAM" id="MobiDB-lite"/>
    </source>
</evidence>
<proteinExistence type="predicted"/>
<comment type="caution">
    <text evidence="8">The sequence shown here is derived from an EMBL/GenBank/DDBJ whole genome shotgun (WGS) entry which is preliminary data.</text>
</comment>
<name>A0ABM8WB23_9BURK</name>
<keyword evidence="2 6" id="KW-0812">Transmembrane</keyword>
<reference evidence="8 9" key="1">
    <citation type="submission" date="2021-08" db="EMBL/GenBank/DDBJ databases">
        <authorList>
            <person name="Peeters C."/>
        </authorList>
    </citation>
    <scope>NUCLEOTIDE SEQUENCE [LARGE SCALE GENOMIC DNA]</scope>
    <source>
        <strain evidence="8 9">LMG 32289</strain>
    </source>
</reference>
<evidence type="ECO:0000256" key="6">
    <source>
        <dbReference type="SAM" id="Phobius"/>
    </source>
</evidence>
<keyword evidence="4 6" id="KW-0472">Membrane</keyword>
<keyword evidence="9" id="KW-1185">Reference proteome</keyword>
<feature type="transmembrane region" description="Helical" evidence="6">
    <location>
        <begin position="290"/>
        <end position="307"/>
    </location>
</feature>
<dbReference type="SUPFAM" id="SSF103473">
    <property type="entry name" value="MFS general substrate transporter"/>
    <property type="match status" value="1"/>
</dbReference>
<dbReference type="InterPro" id="IPR011701">
    <property type="entry name" value="MFS"/>
</dbReference>
<dbReference type="InterPro" id="IPR036259">
    <property type="entry name" value="MFS_trans_sf"/>
</dbReference>
<dbReference type="InterPro" id="IPR020846">
    <property type="entry name" value="MFS_dom"/>
</dbReference>
<dbReference type="RefSeq" id="WP_223982185.1">
    <property type="nucleotide sequence ID" value="NZ_CAJZAG010000001.1"/>
</dbReference>
<feature type="region of interest" description="Disordered" evidence="5">
    <location>
        <begin position="406"/>
        <end position="434"/>
    </location>
</feature>
<dbReference type="CDD" id="cd17371">
    <property type="entry name" value="MFS_MucK"/>
    <property type="match status" value="1"/>
</dbReference>